<keyword evidence="2" id="KW-1003">Cell membrane</keyword>
<feature type="transmembrane region" description="Helical" evidence="2">
    <location>
        <begin position="55"/>
        <end position="76"/>
    </location>
</feature>
<dbReference type="RefSeq" id="WP_131838965.1">
    <property type="nucleotide sequence ID" value="NZ_SLWB01000005.1"/>
</dbReference>
<dbReference type="GO" id="GO:0008137">
    <property type="term" value="F:NADH dehydrogenase (ubiquinone) activity"/>
    <property type="evidence" value="ECO:0007669"/>
    <property type="project" value="UniProtKB-UniRule"/>
</dbReference>
<dbReference type="Pfam" id="PF00499">
    <property type="entry name" value="Oxidored_q3"/>
    <property type="match status" value="1"/>
</dbReference>
<dbReference type="EC" id="7.1.1.-" evidence="2"/>
<feature type="transmembrane region" description="Helical" evidence="2">
    <location>
        <begin position="142"/>
        <end position="165"/>
    </location>
</feature>
<accession>A0A4R2ENT2</accession>
<keyword evidence="2" id="KW-0472">Membrane</keyword>
<dbReference type="AlphaFoldDB" id="A0A4R2ENT2"/>
<proteinExistence type="inferred from homology"/>
<name>A0A4R2ENT2_9BACT</name>
<dbReference type="PANTHER" id="PTHR33269:SF17">
    <property type="entry name" value="NADH-UBIQUINONE OXIDOREDUCTASE CHAIN 6"/>
    <property type="match status" value="1"/>
</dbReference>
<comment type="function">
    <text evidence="2">NDH-1 shuttles electrons from NADH, via FMN and iron-sulfur (Fe-S) centers, to quinones in the respiratory chain. Couples the redox reaction to proton translocation (for every two electrons transferred, four hydrogen ions are translocated across the cytoplasmic membrane), and thus conserves the redox energy in a proton gradient.</text>
</comment>
<keyword evidence="2" id="KW-0812">Transmembrane</keyword>
<dbReference type="InterPro" id="IPR042106">
    <property type="entry name" value="Nuo/plastoQ_OxRdtase_6_NuoJ"/>
</dbReference>
<comment type="similarity">
    <text evidence="1 2">Belongs to the complex I subunit 6 family.</text>
</comment>
<feature type="transmembrane region" description="Helical" evidence="2">
    <location>
        <begin position="31"/>
        <end position="49"/>
    </location>
</feature>
<dbReference type="OrthoDB" id="1078059at2"/>
<evidence type="ECO:0000256" key="1">
    <source>
        <dbReference type="ARBA" id="ARBA00005698"/>
    </source>
</evidence>
<keyword evidence="2" id="KW-0874">Quinone</keyword>
<protein>
    <recommendedName>
        <fullName evidence="2">NADH-quinone oxidoreductase subunit J</fullName>
        <ecNumber evidence="2">7.1.1.-</ecNumber>
    </recommendedName>
</protein>
<dbReference type="EMBL" id="SLWB01000005">
    <property type="protein sequence ID" value="TCN68952.1"/>
    <property type="molecule type" value="Genomic_DNA"/>
</dbReference>
<reference evidence="3 4" key="1">
    <citation type="submission" date="2019-03" db="EMBL/GenBank/DDBJ databases">
        <title>Genomic Encyclopedia of Archaeal and Bacterial Type Strains, Phase II (KMG-II): from individual species to whole genera.</title>
        <authorList>
            <person name="Goeker M."/>
        </authorList>
    </citation>
    <scope>NUCLEOTIDE SEQUENCE [LARGE SCALE GENOMIC DNA]</scope>
    <source>
        <strain evidence="3 4">RL-C</strain>
    </source>
</reference>
<evidence type="ECO:0000313" key="4">
    <source>
        <dbReference type="Proteomes" id="UP000294830"/>
    </source>
</evidence>
<keyword evidence="4" id="KW-1185">Reference proteome</keyword>
<comment type="subcellular location">
    <subcellularLocation>
        <location evidence="2">Cell membrane</location>
        <topology evidence="2">Multi-pass membrane protein</topology>
    </subcellularLocation>
</comment>
<dbReference type="GO" id="GO:0005886">
    <property type="term" value="C:plasma membrane"/>
    <property type="evidence" value="ECO:0007669"/>
    <property type="project" value="UniProtKB-SubCell"/>
</dbReference>
<evidence type="ECO:0000313" key="3">
    <source>
        <dbReference type="EMBL" id="TCN68952.1"/>
    </source>
</evidence>
<dbReference type="PANTHER" id="PTHR33269">
    <property type="entry name" value="NADH-UBIQUINONE OXIDOREDUCTASE CHAIN 6"/>
    <property type="match status" value="1"/>
</dbReference>
<keyword evidence="2" id="KW-1133">Transmembrane helix</keyword>
<feature type="transmembrane region" description="Helical" evidence="2">
    <location>
        <begin position="92"/>
        <end position="111"/>
    </location>
</feature>
<organism evidence="3 4">
    <name type="scientific">Acetobacteroides hydrogenigenes</name>
    <dbReference type="NCBI Taxonomy" id="979970"/>
    <lineage>
        <taxon>Bacteria</taxon>
        <taxon>Pseudomonadati</taxon>
        <taxon>Bacteroidota</taxon>
        <taxon>Bacteroidia</taxon>
        <taxon>Bacteroidales</taxon>
        <taxon>Rikenellaceae</taxon>
        <taxon>Acetobacteroides</taxon>
    </lineage>
</organism>
<evidence type="ECO:0000256" key="2">
    <source>
        <dbReference type="RuleBase" id="RU004429"/>
    </source>
</evidence>
<dbReference type="GO" id="GO:0048038">
    <property type="term" value="F:quinone binding"/>
    <property type="evidence" value="ECO:0007669"/>
    <property type="project" value="UniProtKB-UniRule"/>
</dbReference>
<feature type="transmembrane region" description="Helical" evidence="2">
    <location>
        <begin position="6"/>
        <end position="24"/>
    </location>
</feature>
<sequence length="170" mass="18533">MSAESIIFYILASLAVTFGALTVFSQKVFRSAIYLLFTMVSIAGIYFLMNMEFIAGLQILIYVGGIVVLIIFSIFLTHQSGKKLPSSKRSNLFWGGLLSVAGLLLTLGVALSHDFPQDSQENIDASVKTIGLQMLDYTNHGYALLFEVISFLLLAALVGSIAIAIKEKNE</sequence>
<comment type="catalytic activity">
    <reaction evidence="2">
        <text>a quinone + NADH + 5 H(+)(in) = a quinol + NAD(+) + 4 H(+)(out)</text>
        <dbReference type="Rhea" id="RHEA:57888"/>
        <dbReference type="ChEBI" id="CHEBI:15378"/>
        <dbReference type="ChEBI" id="CHEBI:24646"/>
        <dbReference type="ChEBI" id="CHEBI:57540"/>
        <dbReference type="ChEBI" id="CHEBI:57945"/>
        <dbReference type="ChEBI" id="CHEBI:132124"/>
    </reaction>
</comment>
<keyword evidence="2" id="KW-0520">NAD</keyword>
<gene>
    <name evidence="3" type="ORF">CLV25_105154</name>
</gene>
<dbReference type="InterPro" id="IPR001457">
    <property type="entry name" value="NADH_UbQ/plastoQ_OxRdtase_su6"/>
</dbReference>
<dbReference type="Proteomes" id="UP000294830">
    <property type="component" value="Unassembled WGS sequence"/>
</dbReference>
<comment type="caution">
    <text evidence="3">The sequence shown here is derived from an EMBL/GenBank/DDBJ whole genome shotgun (WGS) entry which is preliminary data.</text>
</comment>
<dbReference type="Gene3D" id="1.20.120.1200">
    <property type="entry name" value="NADH-ubiquinone/plastoquinone oxidoreductase chain 6, subunit NuoJ"/>
    <property type="match status" value="1"/>
</dbReference>